<feature type="transmembrane region" description="Helical" evidence="2">
    <location>
        <begin position="243"/>
        <end position="264"/>
    </location>
</feature>
<dbReference type="RefSeq" id="WP_224194882.1">
    <property type="nucleotide sequence ID" value="NZ_JAIRAU010000039.1"/>
</dbReference>
<dbReference type="EMBL" id="JAIRAU010000039">
    <property type="protein sequence ID" value="MBZ5713137.1"/>
    <property type="molecule type" value="Genomic_DNA"/>
</dbReference>
<gene>
    <name evidence="4" type="ORF">K7C98_28205</name>
</gene>
<keyword evidence="3" id="KW-0732">Signal</keyword>
<feature type="signal peptide" evidence="3">
    <location>
        <begin position="1"/>
        <end position="28"/>
    </location>
</feature>
<sequence length="292" mass="30487">MVNRWARAPLAALLVLSTALGPHATARAAPAADDLVGFDRKFREGQEQYNRGRYLDAARTWTAAADLLSETAANRDNRQAVFDYIAESYRHTLVNGAGQSVLREGLAVLDAYATGYAAAYPGEALGAQIDDVRQQLRAAVEAAEPKPVDPPPEPDRPAEPAPVVSAGTRPPDAAPALAWKGLAIGGGVVLAGGVASLGLFIGGLVRAREAERSYEDPANMCPPSDATGACAEFDRTGRSMNTLATVGLVAAPVLLGAGAAMLAIGLKRRAKAHAMVPVVGPTMVGLVWEQRF</sequence>
<keyword evidence="2" id="KW-0472">Membrane</keyword>
<accession>A0ABS7TXZ9</accession>
<name>A0ABS7TXZ9_9BACT</name>
<dbReference type="Proteomes" id="UP001139031">
    <property type="component" value="Unassembled WGS sequence"/>
</dbReference>
<feature type="chain" id="PRO_5046348005" description="Tetratricopeptide repeat protein" evidence="3">
    <location>
        <begin position="29"/>
        <end position="292"/>
    </location>
</feature>
<feature type="transmembrane region" description="Helical" evidence="2">
    <location>
        <begin position="177"/>
        <end position="205"/>
    </location>
</feature>
<evidence type="ECO:0000256" key="3">
    <source>
        <dbReference type="SAM" id="SignalP"/>
    </source>
</evidence>
<reference evidence="4" key="1">
    <citation type="submission" date="2021-08" db="EMBL/GenBank/DDBJ databases">
        <authorList>
            <person name="Stevens D.C."/>
        </authorList>
    </citation>
    <scope>NUCLEOTIDE SEQUENCE</scope>
    <source>
        <strain evidence="4">DSM 53165</strain>
    </source>
</reference>
<comment type="caution">
    <text evidence="4">The sequence shown here is derived from an EMBL/GenBank/DDBJ whole genome shotgun (WGS) entry which is preliminary data.</text>
</comment>
<feature type="compositionally biased region" description="Basic and acidic residues" evidence="1">
    <location>
        <begin position="143"/>
        <end position="158"/>
    </location>
</feature>
<evidence type="ECO:0000256" key="2">
    <source>
        <dbReference type="SAM" id="Phobius"/>
    </source>
</evidence>
<feature type="region of interest" description="Disordered" evidence="1">
    <location>
        <begin position="142"/>
        <end position="169"/>
    </location>
</feature>
<evidence type="ECO:0000313" key="4">
    <source>
        <dbReference type="EMBL" id="MBZ5713137.1"/>
    </source>
</evidence>
<proteinExistence type="predicted"/>
<evidence type="ECO:0008006" key="6">
    <source>
        <dbReference type="Google" id="ProtNLM"/>
    </source>
</evidence>
<evidence type="ECO:0000256" key="1">
    <source>
        <dbReference type="SAM" id="MobiDB-lite"/>
    </source>
</evidence>
<protein>
    <recommendedName>
        <fullName evidence="6">Tetratricopeptide repeat protein</fullName>
    </recommendedName>
</protein>
<organism evidence="4 5">
    <name type="scientific">Nannocystis pusilla</name>
    <dbReference type="NCBI Taxonomy" id="889268"/>
    <lineage>
        <taxon>Bacteria</taxon>
        <taxon>Pseudomonadati</taxon>
        <taxon>Myxococcota</taxon>
        <taxon>Polyangia</taxon>
        <taxon>Nannocystales</taxon>
        <taxon>Nannocystaceae</taxon>
        <taxon>Nannocystis</taxon>
    </lineage>
</organism>
<keyword evidence="5" id="KW-1185">Reference proteome</keyword>
<keyword evidence="2" id="KW-1133">Transmembrane helix</keyword>
<evidence type="ECO:0000313" key="5">
    <source>
        <dbReference type="Proteomes" id="UP001139031"/>
    </source>
</evidence>
<keyword evidence="2" id="KW-0812">Transmembrane</keyword>